<organism evidence="1 2">
    <name type="scientific">Vibrio harveyi</name>
    <name type="common">Beneckea harveyi</name>
    <dbReference type="NCBI Taxonomy" id="669"/>
    <lineage>
        <taxon>Bacteria</taxon>
        <taxon>Pseudomonadati</taxon>
        <taxon>Pseudomonadota</taxon>
        <taxon>Gammaproteobacteria</taxon>
        <taxon>Vibrionales</taxon>
        <taxon>Vibrionaceae</taxon>
        <taxon>Vibrio</taxon>
    </lineage>
</organism>
<evidence type="ECO:0000313" key="2">
    <source>
        <dbReference type="Proteomes" id="UP000008367"/>
    </source>
</evidence>
<proteinExistence type="predicted"/>
<reference evidence="1 2" key="1">
    <citation type="submission" date="2012-10" db="EMBL/GenBank/DDBJ databases">
        <title>Genome sequence of Vibrio Cholerae HENC-02.</title>
        <authorList>
            <person name="Eppinger M."/>
            <person name="Hasan N.A."/>
            <person name="Sengamalay N."/>
            <person name="Hine E."/>
            <person name="Su Q."/>
            <person name="Daugherty S.C."/>
            <person name="Young S."/>
            <person name="Sadzewicz L."/>
            <person name="Tallon L."/>
            <person name="Cebula T.A."/>
            <person name="Ravel J."/>
            <person name="Colwell R.R."/>
        </authorList>
    </citation>
    <scope>NUCLEOTIDE SEQUENCE [LARGE SCALE GENOMIC DNA]</scope>
    <source>
        <strain evidence="1 2">HENC-02</strain>
    </source>
</reference>
<evidence type="ECO:0000313" key="1">
    <source>
        <dbReference type="EMBL" id="EKM28539.1"/>
    </source>
</evidence>
<feature type="non-terminal residue" evidence="1">
    <location>
        <position position="10"/>
    </location>
</feature>
<dbReference type="EMBL" id="AJSR01002486">
    <property type="protein sequence ID" value="EKM28539.1"/>
    <property type="molecule type" value="Genomic_DNA"/>
</dbReference>
<name>A0A454CQ46_VIBHA</name>
<gene>
    <name evidence="1" type="ORF">VCHENC02_5572A</name>
</gene>
<dbReference type="Proteomes" id="UP000008367">
    <property type="component" value="Unassembled WGS sequence"/>
</dbReference>
<accession>A0A454CQ46</accession>
<sequence>MTYRTLVRST</sequence>
<protein>
    <submittedName>
        <fullName evidence="1">Uncharacterized protein</fullName>
    </submittedName>
</protein>
<comment type="caution">
    <text evidence="1">The sequence shown here is derived from an EMBL/GenBank/DDBJ whole genome shotgun (WGS) entry which is preliminary data.</text>
</comment>